<dbReference type="RefSeq" id="WP_200267784.1">
    <property type="nucleotide sequence ID" value="NZ_JAENIJ010000004.1"/>
</dbReference>
<dbReference type="AlphaFoldDB" id="A0A934S9Y9"/>
<dbReference type="Proteomes" id="UP000603141">
    <property type="component" value="Unassembled WGS sequence"/>
</dbReference>
<protein>
    <submittedName>
        <fullName evidence="1">Uncharacterized protein</fullName>
    </submittedName>
</protein>
<reference evidence="1" key="1">
    <citation type="submission" date="2021-01" db="EMBL/GenBank/DDBJ databases">
        <title>Modified the classification status of verrucomicrobia.</title>
        <authorList>
            <person name="Feng X."/>
        </authorList>
    </citation>
    <scope>NUCLEOTIDE SEQUENCE</scope>
    <source>
        <strain evidence="1">KCTC 22041</strain>
    </source>
</reference>
<sequence>MTGAQAGGIHGVVKALPLKMIVAAALVSCGFAQGQQSAPAGVMNSAVAAVSKLGVEVVQGHFQVAVDQMNPIWKDRMAARVGGMEKLKEKLNEVPLQMVAQGISMLSFKPVGQPTSFEVWPGKKVETVNGQQVETLVYTKWLVFVPTETRFRIVRENERPLEIQSNGFQVAITDKDKSEWTFIDGSGLSISDLRSMFINLPMDIQLPKLEKKEVR</sequence>
<name>A0A934S9Y9_9BACT</name>
<evidence type="ECO:0000313" key="2">
    <source>
        <dbReference type="Proteomes" id="UP000603141"/>
    </source>
</evidence>
<keyword evidence="2" id="KW-1185">Reference proteome</keyword>
<dbReference type="EMBL" id="JAENIJ010000004">
    <property type="protein sequence ID" value="MBK1881508.1"/>
    <property type="molecule type" value="Genomic_DNA"/>
</dbReference>
<evidence type="ECO:0000313" key="1">
    <source>
        <dbReference type="EMBL" id="MBK1881508.1"/>
    </source>
</evidence>
<accession>A0A934S9Y9</accession>
<proteinExistence type="predicted"/>
<gene>
    <name evidence="1" type="ORF">JIN85_03715</name>
</gene>
<comment type="caution">
    <text evidence="1">The sequence shown here is derived from an EMBL/GenBank/DDBJ whole genome shotgun (WGS) entry which is preliminary data.</text>
</comment>
<organism evidence="1 2">
    <name type="scientific">Luteolibacter pohnpeiensis</name>
    <dbReference type="NCBI Taxonomy" id="454153"/>
    <lineage>
        <taxon>Bacteria</taxon>
        <taxon>Pseudomonadati</taxon>
        <taxon>Verrucomicrobiota</taxon>
        <taxon>Verrucomicrobiia</taxon>
        <taxon>Verrucomicrobiales</taxon>
        <taxon>Verrucomicrobiaceae</taxon>
        <taxon>Luteolibacter</taxon>
    </lineage>
</organism>